<reference evidence="10" key="1">
    <citation type="submission" date="2022-11" db="EMBL/GenBank/DDBJ databases">
        <title>High-quality draft genome sequence of Galbibacter sp. strain CMA-7.</title>
        <authorList>
            <person name="Wei L."/>
            <person name="Dong C."/>
            <person name="Shao Z."/>
        </authorList>
    </citation>
    <scope>NUCLEOTIDE SEQUENCE</scope>
    <source>
        <strain evidence="10">CMA-7</strain>
    </source>
</reference>
<dbReference type="Pfam" id="PF04024">
    <property type="entry name" value="PspC"/>
    <property type="match status" value="1"/>
</dbReference>
<dbReference type="PANTHER" id="PTHR33885:SF3">
    <property type="entry name" value="PHAGE SHOCK PROTEIN C"/>
    <property type="match status" value="1"/>
</dbReference>
<organism evidence="10 11">
    <name type="scientific">Galbibacter pacificus</name>
    <dbReference type="NCBI Taxonomy" id="2996052"/>
    <lineage>
        <taxon>Bacteria</taxon>
        <taxon>Pseudomonadati</taxon>
        <taxon>Bacteroidota</taxon>
        <taxon>Flavobacteriia</taxon>
        <taxon>Flavobacteriales</taxon>
        <taxon>Flavobacteriaceae</taxon>
        <taxon>Galbibacter</taxon>
    </lineage>
</organism>
<dbReference type="Pfam" id="PF22571">
    <property type="entry name" value="LiaI-LiaF-TM_PspC"/>
    <property type="match status" value="1"/>
</dbReference>
<feature type="domain" description="Phage shock protein PspC N-terminal" evidence="7">
    <location>
        <begin position="108"/>
        <end position="166"/>
    </location>
</feature>
<keyword evidence="4 6" id="KW-1133">Transmembrane helix</keyword>
<sequence length="562" mass="64218">MNKTININLANTFFHIDEDAYIKLQRYLDAIKRSFTDSQGKAEIIADIEARIAELFSERLQHERQVITSKEVDEIITIMGQPEDYLVDEEIFDDAPKSHKSTSAKSHKQLFRDIDRKYIGGVCAGLSYYLGIDVLWVRLLFILVTVLSSGFGIFIYILFWILVPEAATTAQKIAMTGEPVNISNIEKKIREGFDDVTEKVKSVDYDKMGASVKKNSKSFFDSLVSVLMFLLKVLAKFIGIIVLIVAAIVLISLFVGLFTAGTIDIWGAQPWREFIDITVNAPVWLISLLTFFAVGIPFFFLFYLGLKILLNNLNSIGNFAKFTLLGVWLLSIIGLISLGIKTATDYSFNALSTETESIAHSPLDTLEIRTVEAIGLKNRYYRDSDFDIVINDGEKMIYREDMEFRVEQSPDEEIRIEIEKKSQGRNYDDAFERADDIEYSYKLENNVLYLNNYLTTDYKNKFRDQEIEITIYIPENAIVRFHNSTYYNIDGHIKNNMNYYSSGLANHVWKMDNLGVLNCLDCPVEDWNDENDAANKEADTLQKTDSIVKDSVKIDSVTLKNQ</sequence>
<evidence type="ECO:0000256" key="5">
    <source>
        <dbReference type="ARBA" id="ARBA00023136"/>
    </source>
</evidence>
<dbReference type="InterPro" id="IPR007168">
    <property type="entry name" value="Phageshock_PspC_N"/>
</dbReference>
<dbReference type="EMBL" id="JAPMUA010000002">
    <property type="protein sequence ID" value="MDG3585829.1"/>
    <property type="molecule type" value="Genomic_DNA"/>
</dbReference>
<evidence type="ECO:0000313" key="10">
    <source>
        <dbReference type="EMBL" id="MDG3585829.1"/>
    </source>
</evidence>
<evidence type="ECO:0000313" key="11">
    <source>
        <dbReference type="Proteomes" id="UP001153642"/>
    </source>
</evidence>
<evidence type="ECO:0000259" key="7">
    <source>
        <dbReference type="Pfam" id="PF04024"/>
    </source>
</evidence>
<feature type="transmembrane region" description="Helical" evidence="6">
    <location>
        <begin position="118"/>
        <end position="136"/>
    </location>
</feature>
<feature type="transmembrane region" description="Helical" evidence="6">
    <location>
        <begin position="318"/>
        <end position="340"/>
    </location>
</feature>
<feature type="transmembrane region" description="Helical" evidence="6">
    <location>
        <begin position="237"/>
        <end position="263"/>
    </location>
</feature>
<feature type="transmembrane region" description="Helical" evidence="6">
    <location>
        <begin position="283"/>
        <end position="306"/>
    </location>
</feature>
<evidence type="ECO:0000259" key="9">
    <source>
        <dbReference type="Pfam" id="PF22744"/>
    </source>
</evidence>
<evidence type="ECO:0000256" key="1">
    <source>
        <dbReference type="ARBA" id="ARBA00004162"/>
    </source>
</evidence>
<dbReference type="InterPro" id="IPR054319">
    <property type="entry name" value="PspC-rel_ToastRack"/>
</dbReference>
<feature type="domain" description="PspC-related ToastRack" evidence="9">
    <location>
        <begin position="392"/>
        <end position="524"/>
    </location>
</feature>
<feature type="domain" description="PspC-related transmembrane region" evidence="8">
    <location>
        <begin position="206"/>
        <end position="346"/>
    </location>
</feature>
<dbReference type="RefSeq" id="WP_277898918.1">
    <property type="nucleotide sequence ID" value="NZ_JAPMUA010000002.1"/>
</dbReference>
<name>A0ABT6FRC9_9FLAO</name>
<comment type="caution">
    <text evidence="10">The sequence shown here is derived from an EMBL/GenBank/DDBJ whole genome shotgun (WGS) entry which is preliminary data.</text>
</comment>
<evidence type="ECO:0000256" key="4">
    <source>
        <dbReference type="ARBA" id="ARBA00022989"/>
    </source>
</evidence>
<feature type="transmembrane region" description="Helical" evidence="6">
    <location>
        <begin position="142"/>
        <end position="163"/>
    </location>
</feature>
<dbReference type="Pfam" id="PF22744">
    <property type="entry name" value="Toast-rack_PspC-Cterm"/>
    <property type="match status" value="1"/>
</dbReference>
<comment type="subcellular location">
    <subcellularLocation>
        <location evidence="1">Cell membrane</location>
        <topology evidence="1">Single-pass membrane protein</topology>
    </subcellularLocation>
</comment>
<accession>A0ABT6FRC9</accession>
<dbReference type="Proteomes" id="UP001153642">
    <property type="component" value="Unassembled WGS sequence"/>
</dbReference>
<protein>
    <submittedName>
        <fullName evidence="10">PspC domain-containing protein</fullName>
    </submittedName>
</protein>
<dbReference type="InterPro" id="IPR054321">
    <property type="entry name" value="PspC-rel_TM"/>
</dbReference>
<evidence type="ECO:0000256" key="6">
    <source>
        <dbReference type="SAM" id="Phobius"/>
    </source>
</evidence>
<proteinExistence type="predicted"/>
<dbReference type="InterPro" id="IPR052027">
    <property type="entry name" value="PspC"/>
</dbReference>
<dbReference type="PANTHER" id="PTHR33885">
    <property type="entry name" value="PHAGE SHOCK PROTEIN C"/>
    <property type="match status" value="1"/>
</dbReference>
<evidence type="ECO:0000256" key="3">
    <source>
        <dbReference type="ARBA" id="ARBA00022692"/>
    </source>
</evidence>
<gene>
    <name evidence="10" type="ORF">OSR52_08095</name>
</gene>
<evidence type="ECO:0000259" key="8">
    <source>
        <dbReference type="Pfam" id="PF22571"/>
    </source>
</evidence>
<keyword evidence="2" id="KW-1003">Cell membrane</keyword>
<evidence type="ECO:0000256" key="2">
    <source>
        <dbReference type="ARBA" id="ARBA00022475"/>
    </source>
</evidence>
<keyword evidence="5 6" id="KW-0472">Membrane</keyword>
<keyword evidence="11" id="KW-1185">Reference proteome</keyword>
<keyword evidence="3 6" id="KW-0812">Transmembrane</keyword>